<comment type="caution">
    <text evidence="8">The sequence shown here is derived from an EMBL/GenBank/DDBJ whole genome shotgun (WGS) entry which is preliminary data.</text>
</comment>
<evidence type="ECO:0000256" key="5">
    <source>
        <dbReference type="RuleBase" id="RU003968"/>
    </source>
</evidence>
<dbReference type="Proteomes" id="UP000708347">
    <property type="component" value="Unassembled WGS sequence"/>
</dbReference>
<dbReference type="InterPro" id="IPR036188">
    <property type="entry name" value="FAD/NAD-bd_sf"/>
</dbReference>
<evidence type="ECO:0000313" key="9">
    <source>
        <dbReference type="Proteomes" id="UP000708347"/>
    </source>
</evidence>
<dbReference type="Pfam" id="PF00732">
    <property type="entry name" value="GMC_oxred_N"/>
    <property type="match status" value="1"/>
</dbReference>
<keyword evidence="4 5" id="KW-0274">FAD</keyword>
<dbReference type="RefSeq" id="WP_174400619.1">
    <property type="nucleotide sequence ID" value="NZ_VBSB01000023.1"/>
</dbReference>
<comment type="cofactor">
    <cofactor evidence="1">
        <name>FAD</name>
        <dbReference type="ChEBI" id="CHEBI:57692"/>
    </cofactor>
</comment>
<evidence type="ECO:0000259" key="6">
    <source>
        <dbReference type="PROSITE" id="PS00623"/>
    </source>
</evidence>
<dbReference type="EMBL" id="VBSB01000023">
    <property type="protein sequence ID" value="NTY62918.1"/>
    <property type="molecule type" value="Genomic_DNA"/>
</dbReference>
<name>A0ABX2JYU1_9MYCO</name>
<evidence type="ECO:0000256" key="4">
    <source>
        <dbReference type="ARBA" id="ARBA00022827"/>
    </source>
</evidence>
<dbReference type="Gene3D" id="3.30.560.10">
    <property type="entry name" value="Glucose Oxidase, domain 3"/>
    <property type="match status" value="1"/>
</dbReference>
<evidence type="ECO:0000256" key="2">
    <source>
        <dbReference type="ARBA" id="ARBA00010790"/>
    </source>
</evidence>
<dbReference type="InterPro" id="IPR012132">
    <property type="entry name" value="GMC_OxRdtase"/>
</dbReference>
<keyword evidence="3 5" id="KW-0285">Flavoprotein</keyword>
<evidence type="ECO:0000313" key="8">
    <source>
        <dbReference type="EMBL" id="NTY62918.1"/>
    </source>
</evidence>
<evidence type="ECO:0000256" key="3">
    <source>
        <dbReference type="ARBA" id="ARBA00022630"/>
    </source>
</evidence>
<keyword evidence="9" id="KW-1185">Reference proteome</keyword>
<feature type="domain" description="Glucose-methanol-choline oxidoreductase N-terminal" evidence="6">
    <location>
        <begin position="80"/>
        <end position="103"/>
    </location>
</feature>
<dbReference type="Gene3D" id="3.50.50.60">
    <property type="entry name" value="FAD/NAD(P)-binding domain"/>
    <property type="match status" value="1"/>
</dbReference>
<feature type="domain" description="Glucose-methanol-choline oxidoreductase N-terminal" evidence="7">
    <location>
        <begin position="252"/>
        <end position="266"/>
    </location>
</feature>
<sequence>MTQYDYIVAGAGSAGCVLANRLSEDPRTTVLLIEAGPSDRNPMIHVPKGSAVLLENEKYVWRYATTPFGPNGKSEYWTRGKLLGGSSSVNGMVYNRGQRDDYDELERRGNKGWNWDEILPIFKGFEDNQFGASPTRGAGGPLHISVADELDPLCDEIVAAGAGSGLRAVQDINESDDERIGFSPATIKNGRRVSAADAFLKPIRRRPNLTVVTGTTVDRIVIENGRAVGVEVRGAGGGAQFRARREVIVSLGSMGSPKLLQLSGIGPREVLAAAGVPVLLERENVGRRMREHRCIVVRYRLNADLGYNRKLSSKLGQAATAGRYALTRKGLMATPTFDVLAFVKTSPDLPRVDGQLLLGPFTIPAYNEGEPMVIERQPGLSVLGFVLRPTSEGSVEITSKDPDAAPRLDPNYLTSDYDRETSAALVRRTREIFAASPIADRISHEMYPGPDVRSDDELADAALDGGYSGYHAIGSCAMGPSDDDIVDDQLRVRGIDGLRVVDCSAMPTMLAGNLNGPVMAMAWRAADLILHGGDT</sequence>
<dbReference type="Pfam" id="PF05199">
    <property type="entry name" value="GMC_oxred_C"/>
    <property type="match status" value="1"/>
</dbReference>
<evidence type="ECO:0000259" key="7">
    <source>
        <dbReference type="PROSITE" id="PS00624"/>
    </source>
</evidence>
<reference evidence="8 9" key="1">
    <citation type="submission" date="2019-05" db="EMBL/GenBank/DDBJ databases">
        <title>Mycolicibacterium sphagni ENV482 genome assembly.</title>
        <authorList>
            <person name="Chen W."/>
            <person name="Faulkner N.W."/>
            <person name="Hyman M.R."/>
        </authorList>
    </citation>
    <scope>NUCLEOTIDE SEQUENCE [LARGE SCALE GENOMIC DNA]</scope>
    <source>
        <strain evidence="8 9">ENV482</strain>
    </source>
</reference>
<dbReference type="InterPro" id="IPR007867">
    <property type="entry name" value="GMC_OxRtase_C"/>
</dbReference>
<dbReference type="PIRSF" id="PIRSF000137">
    <property type="entry name" value="Alcohol_oxidase"/>
    <property type="match status" value="1"/>
</dbReference>
<dbReference type="PANTHER" id="PTHR11552">
    <property type="entry name" value="GLUCOSE-METHANOL-CHOLINE GMC OXIDOREDUCTASE"/>
    <property type="match status" value="1"/>
</dbReference>
<evidence type="ECO:0000256" key="1">
    <source>
        <dbReference type="ARBA" id="ARBA00001974"/>
    </source>
</evidence>
<dbReference type="PANTHER" id="PTHR11552:SF147">
    <property type="entry name" value="CHOLINE DEHYDROGENASE, MITOCHONDRIAL"/>
    <property type="match status" value="1"/>
</dbReference>
<organism evidence="8 9">
    <name type="scientific">Mycolicibacterium sphagni</name>
    <dbReference type="NCBI Taxonomy" id="1786"/>
    <lineage>
        <taxon>Bacteria</taxon>
        <taxon>Bacillati</taxon>
        <taxon>Actinomycetota</taxon>
        <taxon>Actinomycetes</taxon>
        <taxon>Mycobacteriales</taxon>
        <taxon>Mycobacteriaceae</taxon>
        <taxon>Mycolicibacterium</taxon>
    </lineage>
</organism>
<dbReference type="SUPFAM" id="SSF54373">
    <property type="entry name" value="FAD-linked reductases, C-terminal domain"/>
    <property type="match status" value="1"/>
</dbReference>
<gene>
    <name evidence="8" type="ORF">FEG63_25630</name>
</gene>
<protein>
    <submittedName>
        <fullName evidence="8">GMC oxidoreductase</fullName>
    </submittedName>
</protein>
<dbReference type="InterPro" id="IPR000172">
    <property type="entry name" value="GMC_OxRdtase_N"/>
</dbReference>
<accession>A0ABX2JYU1</accession>
<dbReference type="SUPFAM" id="SSF51905">
    <property type="entry name" value="FAD/NAD(P)-binding domain"/>
    <property type="match status" value="1"/>
</dbReference>
<comment type="similarity">
    <text evidence="2 5">Belongs to the GMC oxidoreductase family.</text>
</comment>
<proteinExistence type="inferred from homology"/>
<dbReference type="PROSITE" id="PS00623">
    <property type="entry name" value="GMC_OXRED_1"/>
    <property type="match status" value="1"/>
</dbReference>
<dbReference type="PROSITE" id="PS00624">
    <property type="entry name" value="GMC_OXRED_2"/>
    <property type="match status" value="1"/>
</dbReference>